<comment type="caution">
    <text evidence="2">The sequence shown here is derived from an EMBL/GenBank/DDBJ whole genome shotgun (WGS) entry which is preliminary data.</text>
</comment>
<name>A0ABQ3NQN2_STRVG</name>
<dbReference type="EMBL" id="BNDV01000010">
    <property type="protein sequence ID" value="GHI15100.1"/>
    <property type="molecule type" value="Genomic_DNA"/>
</dbReference>
<proteinExistence type="predicted"/>
<keyword evidence="3" id="KW-1185">Reference proteome</keyword>
<protein>
    <submittedName>
        <fullName evidence="2">Uncharacterized protein</fullName>
    </submittedName>
</protein>
<organism evidence="2 3">
    <name type="scientific">Streptomyces virginiae</name>
    <name type="common">Streptomyces cinnamonensis</name>
    <dbReference type="NCBI Taxonomy" id="1961"/>
    <lineage>
        <taxon>Bacteria</taxon>
        <taxon>Bacillati</taxon>
        <taxon>Actinomycetota</taxon>
        <taxon>Actinomycetes</taxon>
        <taxon>Kitasatosporales</taxon>
        <taxon>Streptomycetaceae</taxon>
        <taxon>Streptomyces</taxon>
    </lineage>
</organism>
<feature type="region of interest" description="Disordered" evidence="1">
    <location>
        <begin position="81"/>
        <end position="100"/>
    </location>
</feature>
<accession>A0ABQ3NQN2</accession>
<evidence type="ECO:0000256" key="1">
    <source>
        <dbReference type="SAM" id="MobiDB-lite"/>
    </source>
</evidence>
<evidence type="ECO:0000313" key="2">
    <source>
        <dbReference type="EMBL" id="GHI15100.1"/>
    </source>
</evidence>
<dbReference type="Proteomes" id="UP000660554">
    <property type="component" value="Unassembled WGS sequence"/>
</dbReference>
<reference evidence="3" key="1">
    <citation type="submission" date="2020-09" db="EMBL/GenBank/DDBJ databases">
        <title>Whole genome shotgun sequence of Streptomyces cinnamonensis NBRC 15873.</title>
        <authorList>
            <person name="Komaki H."/>
            <person name="Tamura T."/>
        </authorList>
    </citation>
    <scope>NUCLEOTIDE SEQUENCE [LARGE SCALE GENOMIC DNA]</scope>
    <source>
        <strain evidence="3">NBRC 15873</strain>
    </source>
</reference>
<evidence type="ECO:0000313" key="3">
    <source>
        <dbReference type="Proteomes" id="UP000660554"/>
    </source>
</evidence>
<dbReference type="Gene3D" id="3.30.450.20">
    <property type="entry name" value="PAS domain"/>
    <property type="match status" value="1"/>
</dbReference>
<feature type="compositionally biased region" description="Polar residues" evidence="1">
    <location>
        <begin position="81"/>
        <end position="91"/>
    </location>
</feature>
<sequence length="100" mass="10905">MPRAIWRCKSADAASLAGRRPWEALPWLHAPVSEESYRAAAVTRRPTSFTATRSPDKQLLFQLYPDGTGISVHITPAPLRTATSQATQSDESVGALVRTT</sequence>
<gene>
    <name evidence="2" type="ORF">Scinn_45630</name>
</gene>